<dbReference type="PANTHER" id="PTHR43142">
    <property type="entry name" value="CARBOXYLIC ESTER HYDROLASE"/>
    <property type="match status" value="1"/>
</dbReference>
<evidence type="ECO:0000313" key="2">
    <source>
        <dbReference type="Proteomes" id="UP000504637"/>
    </source>
</evidence>
<proteinExistence type="predicted"/>
<gene>
    <name evidence="3" type="ORF">K489DRAFT_408227</name>
</gene>
<dbReference type="OrthoDB" id="6846267at2759"/>
<dbReference type="InterPro" id="IPR029058">
    <property type="entry name" value="AB_hydrolase_fold"/>
</dbReference>
<dbReference type="Proteomes" id="UP000504637">
    <property type="component" value="Unplaced"/>
</dbReference>
<dbReference type="SUPFAM" id="SSF53474">
    <property type="entry name" value="alpha/beta-Hydrolases"/>
    <property type="match status" value="1"/>
</dbReference>
<keyword evidence="2" id="KW-1185">Reference proteome</keyword>
<dbReference type="AlphaFoldDB" id="A0A6J3MFE2"/>
<dbReference type="RefSeq" id="XP_033462628.1">
    <property type="nucleotide sequence ID" value="XM_033607459.1"/>
</dbReference>
<protein>
    <submittedName>
        <fullName evidence="3">Carboxylesterase</fullName>
    </submittedName>
</protein>
<evidence type="ECO:0000259" key="1">
    <source>
        <dbReference type="Pfam" id="PF00135"/>
    </source>
</evidence>
<sequence length="558" mass="63198">MPDTLPRTRYIRDTRELGWLEGVTINSASSEASEKKPLCHFFGGIPYGIPPIDEHRFRQARPLPQTWRYGTRSNPARFTGECSVCPQPKAKGATSEKHWDENCLQLNIYIPVGAPPPKGWPVFFYIHGGFLQCGSPNNKPEAMARLLGETEFQAIIVAPAYRLNVLGFLASRELQSEAYSVGEPAGNQGLWDQRLALEWTARNIRVFDGDAENITVGGYSAGAYSVFHQLAHELFQETTRKPIICRVIMWGNGPGVQPRSMSEQQRQFDELLGVLDISLALPVKEKLQRIRATAASKLVAAIEDMQLTEFKPWSDGIFVPRDLFKHINKGEFARRMKQRGIALMNGECRDEHHVYQQWRTPLDSYDAMYTRLCADYPERAVKAILAHHCGGGSKQAPLPAGVKDWREAFGHIYANTQIHLLERGFNDALVRGGLEVGKHLLRYRIEWRAKLTDGMFPLEWGVTHSSDLAIWFWGMNIGGGLSEDEKRVLRPWNERFARFVQGKDVPWAAGGEREMLRLNANGETEVWTDEDWEEGVELWRVVNGGVSPGLLSWMKSRL</sequence>
<dbReference type="Pfam" id="PF00135">
    <property type="entry name" value="COesterase"/>
    <property type="match status" value="1"/>
</dbReference>
<dbReference type="PANTHER" id="PTHR43142:SF4">
    <property type="entry name" value="CARBOXYLIC ESTER HYDROLASE"/>
    <property type="match status" value="1"/>
</dbReference>
<dbReference type="GeneID" id="54365259"/>
<evidence type="ECO:0000313" key="3">
    <source>
        <dbReference type="RefSeq" id="XP_033462628.1"/>
    </source>
</evidence>
<dbReference type="InterPro" id="IPR002018">
    <property type="entry name" value="CarbesteraseB"/>
</dbReference>
<feature type="domain" description="Carboxylesterase type B" evidence="1">
    <location>
        <begin position="33"/>
        <end position="501"/>
    </location>
</feature>
<accession>A0A6J3MFE2</accession>
<reference evidence="3" key="2">
    <citation type="submission" date="2020-04" db="EMBL/GenBank/DDBJ databases">
        <authorList>
            <consortium name="NCBI Genome Project"/>
        </authorList>
    </citation>
    <scope>NUCLEOTIDE SEQUENCE</scope>
    <source>
        <strain evidence="3">CBS 342.82</strain>
    </source>
</reference>
<organism evidence="3">
    <name type="scientific">Dissoconium aciculare CBS 342.82</name>
    <dbReference type="NCBI Taxonomy" id="1314786"/>
    <lineage>
        <taxon>Eukaryota</taxon>
        <taxon>Fungi</taxon>
        <taxon>Dikarya</taxon>
        <taxon>Ascomycota</taxon>
        <taxon>Pezizomycotina</taxon>
        <taxon>Dothideomycetes</taxon>
        <taxon>Dothideomycetidae</taxon>
        <taxon>Mycosphaerellales</taxon>
        <taxon>Dissoconiaceae</taxon>
        <taxon>Dissoconium</taxon>
    </lineage>
</organism>
<reference evidence="3" key="3">
    <citation type="submission" date="2025-08" db="UniProtKB">
        <authorList>
            <consortium name="RefSeq"/>
        </authorList>
    </citation>
    <scope>IDENTIFICATION</scope>
    <source>
        <strain evidence="3">CBS 342.82</strain>
    </source>
</reference>
<name>A0A6J3MFE2_9PEZI</name>
<reference evidence="3" key="1">
    <citation type="submission" date="2020-01" db="EMBL/GenBank/DDBJ databases">
        <authorList>
            <consortium name="DOE Joint Genome Institute"/>
            <person name="Haridas S."/>
            <person name="Albert R."/>
            <person name="Binder M."/>
            <person name="Bloem J."/>
            <person name="Labutti K."/>
            <person name="Salamov A."/>
            <person name="Andreopoulos B."/>
            <person name="Baker S.E."/>
            <person name="Barry K."/>
            <person name="Bills G."/>
            <person name="Bluhm B.H."/>
            <person name="Cannon C."/>
            <person name="Castanera R."/>
            <person name="Culley D.E."/>
            <person name="Daum C."/>
            <person name="Ezra D."/>
            <person name="Gonzalez J.B."/>
            <person name="Henrissat B."/>
            <person name="Kuo A."/>
            <person name="Liang C."/>
            <person name="Lipzen A."/>
            <person name="Lutzoni F."/>
            <person name="Magnuson J."/>
            <person name="Mondo S."/>
            <person name="Nolan M."/>
            <person name="Ohm R."/>
            <person name="Pangilinan J."/>
            <person name="Park H.-J."/>
            <person name="Ramirez L."/>
            <person name="Alfaro M."/>
            <person name="Sun H."/>
            <person name="Tritt A."/>
            <person name="Yoshinaga Y."/>
            <person name="Zwiers L.-H."/>
            <person name="Turgeon B.G."/>
            <person name="Goodwin S.B."/>
            <person name="Spatafora J.W."/>
            <person name="Crous P.W."/>
            <person name="Grigoriev I.V."/>
        </authorList>
    </citation>
    <scope>NUCLEOTIDE SEQUENCE</scope>
    <source>
        <strain evidence="3">CBS 342.82</strain>
    </source>
</reference>
<dbReference type="Gene3D" id="3.40.50.1820">
    <property type="entry name" value="alpha/beta hydrolase"/>
    <property type="match status" value="1"/>
</dbReference>